<proteinExistence type="predicted"/>
<comment type="caution">
    <text evidence="1">The sequence shown here is derived from an EMBL/GenBank/DDBJ whole genome shotgun (WGS) entry which is preliminary data.</text>
</comment>
<gene>
    <name evidence="1" type="ORF">PH586_17875</name>
</gene>
<sequence>MSKYTPTQTVSHKFVQEDFDRLLANRVSFYLVEEDSPRKRGALVRLVTDSAEALLDEYVTKINEGYTRSTDAHVTCERYGGIGHFAVTMLKPQQQQDEDIAAIRAEVEESYTAELKARYDLHLAAMISETVSREETAQRKKEEQAKQKLIDKARSEALAVLGEFQ</sequence>
<dbReference type="Proteomes" id="UP001212042">
    <property type="component" value="Unassembled WGS sequence"/>
</dbReference>
<organism evidence="1 2">
    <name type="scientific">Pseudomonas aestuarii</name>
    <dbReference type="NCBI Taxonomy" id="3018340"/>
    <lineage>
        <taxon>Bacteria</taxon>
        <taxon>Pseudomonadati</taxon>
        <taxon>Pseudomonadota</taxon>
        <taxon>Gammaproteobacteria</taxon>
        <taxon>Pseudomonadales</taxon>
        <taxon>Pseudomonadaceae</taxon>
        <taxon>Pseudomonas</taxon>
    </lineage>
</organism>
<dbReference type="EMBL" id="JAQJZJ010000009">
    <property type="protein sequence ID" value="MDA7088257.1"/>
    <property type="molecule type" value="Genomic_DNA"/>
</dbReference>
<evidence type="ECO:0000313" key="1">
    <source>
        <dbReference type="EMBL" id="MDA7088257.1"/>
    </source>
</evidence>
<dbReference type="RefSeq" id="WP_271349107.1">
    <property type="nucleotide sequence ID" value="NZ_JAQJZJ010000009.1"/>
</dbReference>
<reference evidence="1 2" key="1">
    <citation type="submission" date="2023-01" db="EMBL/GenBank/DDBJ databases">
        <title>Pseudomonas SA3-5T sp. nov., isolated from tidal flat sediment.</title>
        <authorList>
            <person name="Kim H.S."/>
            <person name="Kim J.-S."/>
            <person name="Suh M.K."/>
            <person name="Eom M.K."/>
            <person name="Lee J.-S."/>
        </authorList>
    </citation>
    <scope>NUCLEOTIDE SEQUENCE [LARGE SCALE GENOMIC DNA]</scope>
    <source>
        <strain evidence="1 2">SA3-5</strain>
    </source>
</reference>
<accession>A0ABT4XJC4</accession>
<name>A0ABT4XJC4_9PSED</name>
<evidence type="ECO:0000313" key="2">
    <source>
        <dbReference type="Proteomes" id="UP001212042"/>
    </source>
</evidence>
<keyword evidence="2" id="KW-1185">Reference proteome</keyword>
<protein>
    <submittedName>
        <fullName evidence="1">Uncharacterized protein</fullName>
    </submittedName>
</protein>